<accession>A0A511MSR3</accession>
<evidence type="ECO:0000256" key="1">
    <source>
        <dbReference type="ARBA" id="ARBA00001971"/>
    </source>
</evidence>
<dbReference type="SUPFAM" id="SSF48264">
    <property type="entry name" value="Cytochrome P450"/>
    <property type="match status" value="1"/>
</dbReference>
<dbReference type="GO" id="GO:0016705">
    <property type="term" value="F:oxidoreductase activity, acting on paired donors, with incorporation or reduction of molecular oxygen"/>
    <property type="evidence" value="ECO:0007669"/>
    <property type="project" value="InterPro"/>
</dbReference>
<dbReference type="InterPro" id="IPR017972">
    <property type="entry name" value="Cyt_P450_CS"/>
</dbReference>
<gene>
    <name evidence="10" type="ORF">NN4_75850</name>
</gene>
<evidence type="ECO:0000256" key="6">
    <source>
        <dbReference type="ARBA" id="ARBA00023004"/>
    </source>
</evidence>
<keyword evidence="11" id="KW-1185">Reference proteome</keyword>
<dbReference type="GO" id="GO:0004497">
    <property type="term" value="F:monooxygenase activity"/>
    <property type="evidence" value="ECO:0007669"/>
    <property type="project" value="UniProtKB-KW"/>
</dbReference>
<dbReference type="GO" id="GO:0020037">
    <property type="term" value="F:heme binding"/>
    <property type="evidence" value="ECO:0007669"/>
    <property type="project" value="InterPro"/>
</dbReference>
<dbReference type="PANTHER" id="PTHR46696:SF1">
    <property type="entry name" value="CYTOCHROME P450 YJIB-RELATED"/>
    <property type="match status" value="1"/>
</dbReference>
<dbReference type="FunFam" id="1.10.630.10:FF:000018">
    <property type="entry name" value="Cytochrome P450 monooxygenase"/>
    <property type="match status" value="1"/>
</dbReference>
<protein>
    <submittedName>
        <fullName evidence="10">Cytochrome P450</fullName>
    </submittedName>
</protein>
<evidence type="ECO:0000256" key="3">
    <source>
        <dbReference type="ARBA" id="ARBA00022617"/>
    </source>
</evidence>
<proteinExistence type="inferred from homology"/>
<dbReference type="PANTHER" id="PTHR46696">
    <property type="entry name" value="P450, PUTATIVE (EUROFUNG)-RELATED"/>
    <property type="match status" value="1"/>
</dbReference>
<evidence type="ECO:0000256" key="2">
    <source>
        <dbReference type="ARBA" id="ARBA00010617"/>
    </source>
</evidence>
<dbReference type="PRINTS" id="PR00385">
    <property type="entry name" value="P450"/>
</dbReference>
<evidence type="ECO:0000256" key="5">
    <source>
        <dbReference type="ARBA" id="ARBA00023002"/>
    </source>
</evidence>
<dbReference type="OrthoDB" id="3664945at2"/>
<dbReference type="PROSITE" id="PS00086">
    <property type="entry name" value="CYTOCHROME_P450"/>
    <property type="match status" value="1"/>
</dbReference>
<dbReference type="Proteomes" id="UP000321424">
    <property type="component" value="Unassembled WGS sequence"/>
</dbReference>
<evidence type="ECO:0000256" key="9">
    <source>
        <dbReference type="SAM" id="MobiDB-lite"/>
    </source>
</evidence>
<dbReference type="InterPro" id="IPR001128">
    <property type="entry name" value="Cyt_P450"/>
</dbReference>
<keyword evidence="3 8" id="KW-0349">Heme</keyword>
<comment type="caution">
    <text evidence="10">The sequence shown here is derived from an EMBL/GenBank/DDBJ whole genome shotgun (WGS) entry which is preliminary data.</text>
</comment>
<evidence type="ECO:0000313" key="11">
    <source>
        <dbReference type="Proteomes" id="UP000321424"/>
    </source>
</evidence>
<dbReference type="AlphaFoldDB" id="A0A511MSR3"/>
<comment type="cofactor">
    <cofactor evidence="1">
        <name>heme</name>
        <dbReference type="ChEBI" id="CHEBI:30413"/>
    </cofactor>
</comment>
<dbReference type="GO" id="GO:0005506">
    <property type="term" value="F:iron ion binding"/>
    <property type="evidence" value="ECO:0007669"/>
    <property type="project" value="InterPro"/>
</dbReference>
<sequence length="400" mass="44285">MTVKTEVRHYPFGEPVRLDMDPLFAKLRREEPVSRVQLPYGVEGWLVTRYADAKLVLADPRFSRAATVDREDIPRTTPQPSRQNSLLSMDPPEHSRLRKLVAKAFTSRRVEQLRPRAQEIVNERLAAIESAGPVADLVQSLALPLPVTVICEMLGVPTEDQHRFRDFSDTVLSTTAHTPAQIDDARAALEAYLAELVAQRRARPTDDLLGALVAARDNEDRLTEDELVNLGIGLLIAGHETTANQIANFTYVLLSEPQHWELLCARPELVPAAIEELLRYVQLGSGGSFARVATEDVPLGGVTVRAGEAVIVNTQAANRDEAIFDNSEQLDLSRIHNPHMAFGHGVHHCLGAQLARLELQVAIGSLLHRFPTLRLAVPFEEVPWKTGLLVRGPTALPVTW</sequence>
<reference evidence="10 11" key="1">
    <citation type="submission" date="2019-07" db="EMBL/GenBank/DDBJ databases">
        <title>Whole genome shotgun sequence of Nocardia ninae NBRC 108245.</title>
        <authorList>
            <person name="Hosoyama A."/>
            <person name="Uohara A."/>
            <person name="Ohji S."/>
            <person name="Ichikawa N."/>
        </authorList>
    </citation>
    <scope>NUCLEOTIDE SEQUENCE [LARGE SCALE GENOMIC DNA]</scope>
    <source>
        <strain evidence="10 11">NBRC 108245</strain>
    </source>
</reference>
<dbReference type="Gene3D" id="1.10.630.10">
    <property type="entry name" value="Cytochrome P450"/>
    <property type="match status" value="1"/>
</dbReference>
<dbReference type="RefSeq" id="WP_147141117.1">
    <property type="nucleotide sequence ID" value="NZ_BJXA01000085.1"/>
</dbReference>
<evidence type="ECO:0000313" key="10">
    <source>
        <dbReference type="EMBL" id="GEM43066.1"/>
    </source>
</evidence>
<keyword evidence="6 8" id="KW-0408">Iron</keyword>
<dbReference type="Pfam" id="PF00067">
    <property type="entry name" value="p450"/>
    <property type="match status" value="1"/>
</dbReference>
<dbReference type="InterPro" id="IPR002397">
    <property type="entry name" value="Cyt_P450_B"/>
</dbReference>
<dbReference type="PRINTS" id="PR00359">
    <property type="entry name" value="BP450"/>
</dbReference>
<evidence type="ECO:0000256" key="7">
    <source>
        <dbReference type="ARBA" id="ARBA00023033"/>
    </source>
</evidence>
<evidence type="ECO:0000256" key="8">
    <source>
        <dbReference type="RuleBase" id="RU000461"/>
    </source>
</evidence>
<keyword evidence="5 8" id="KW-0560">Oxidoreductase</keyword>
<keyword evidence="4 8" id="KW-0479">Metal-binding</keyword>
<dbReference type="CDD" id="cd11031">
    <property type="entry name" value="Cyp158A-like"/>
    <property type="match status" value="1"/>
</dbReference>
<dbReference type="EMBL" id="BJXA01000085">
    <property type="protein sequence ID" value="GEM43066.1"/>
    <property type="molecule type" value="Genomic_DNA"/>
</dbReference>
<comment type="similarity">
    <text evidence="2 8">Belongs to the cytochrome P450 family.</text>
</comment>
<keyword evidence="7 8" id="KW-0503">Monooxygenase</keyword>
<organism evidence="10 11">
    <name type="scientific">Nocardia ninae NBRC 108245</name>
    <dbReference type="NCBI Taxonomy" id="1210091"/>
    <lineage>
        <taxon>Bacteria</taxon>
        <taxon>Bacillati</taxon>
        <taxon>Actinomycetota</taxon>
        <taxon>Actinomycetes</taxon>
        <taxon>Mycobacteriales</taxon>
        <taxon>Nocardiaceae</taxon>
        <taxon>Nocardia</taxon>
    </lineage>
</organism>
<name>A0A511MSR3_9NOCA</name>
<evidence type="ECO:0000256" key="4">
    <source>
        <dbReference type="ARBA" id="ARBA00022723"/>
    </source>
</evidence>
<feature type="region of interest" description="Disordered" evidence="9">
    <location>
        <begin position="68"/>
        <end position="92"/>
    </location>
</feature>
<dbReference type="InterPro" id="IPR036396">
    <property type="entry name" value="Cyt_P450_sf"/>
</dbReference>
<feature type="compositionally biased region" description="Polar residues" evidence="9">
    <location>
        <begin position="76"/>
        <end position="87"/>
    </location>
</feature>